<keyword evidence="1" id="KW-0732">Signal</keyword>
<gene>
    <name evidence="3" type="ORF">BGZ95_005925</name>
</gene>
<evidence type="ECO:0000313" key="3">
    <source>
        <dbReference type="EMBL" id="KAG0254820.1"/>
    </source>
</evidence>
<evidence type="ECO:0000313" key="4">
    <source>
        <dbReference type="Proteomes" id="UP001194580"/>
    </source>
</evidence>
<dbReference type="InterPro" id="IPR001254">
    <property type="entry name" value="Trypsin_dom"/>
</dbReference>
<dbReference type="PROSITE" id="PS50240">
    <property type="entry name" value="TRYPSIN_DOM"/>
    <property type="match status" value="1"/>
</dbReference>
<dbReference type="InterPro" id="IPR009003">
    <property type="entry name" value="Peptidase_S1_PA"/>
</dbReference>
<dbReference type="GO" id="GO:0004252">
    <property type="term" value="F:serine-type endopeptidase activity"/>
    <property type="evidence" value="ECO:0007669"/>
    <property type="project" value="InterPro"/>
</dbReference>
<dbReference type="AlphaFoldDB" id="A0AAD4D1F2"/>
<feature type="signal peptide" evidence="1">
    <location>
        <begin position="1"/>
        <end position="21"/>
    </location>
</feature>
<evidence type="ECO:0000259" key="2">
    <source>
        <dbReference type="PROSITE" id="PS50240"/>
    </source>
</evidence>
<sequence length="231" mass="24678">MKASNLLVVSAIACFPLAAQAIVNGRFATDPFLKGVVRVNDDCTGALLGNKCILTAHHCLAKNRLGEVMIPDYLSSVVVESTKKVKMTASFAPGYSDKRCYDMEIAVLEEPHNKGYNLTNAPVQGQSVGAAGWGYVNDFTIPKALQFIQYTSKAKFIATQGIVVSVPDGASGIAFRDSGGPLFVCKGDKCSVVAVAKGKVKGSTLLNTAHLWCDVRSNWAWITETVKANCL</sequence>
<comment type="caution">
    <text evidence="3">The sequence shown here is derived from an EMBL/GenBank/DDBJ whole genome shotgun (WGS) entry which is preliminary data.</text>
</comment>
<dbReference type="SMART" id="SM00020">
    <property type="entry name" value="Tryp_SPc"/>
    <property type="match status" value="1"/>
</dbReference>
<feature type="domain" description="Peptidase S1" evidence="2">
    <location>
        <begin position="22"/>
        <end position="227"/>
    </location>
</feature>
<organism evidence="3 4">
    <name type="scientific">Linnemannia exigua</name>
    <dbReference type="NCBI Taxonomy" id="604196"/>
    <lineage>
        <taxon>Eukaryota</taxon>
        <taxon>Fungi</taxon>
        <taxon>Fungi incertae sedis</taxon>
        <taxon>Mucoromycota</taxon>
        <taxon>Mortierellomycotina</taxon>
        <taxon>Mortierellomycetes</taxon>
        <taxon>Mortierellales</taxon>
        <taxon>Mortierellaceae</taxon>
        <taxon>Linnemannia</taxon>
    </lineage>
</organism>
<dbReference type="InterPro" id="IPR043504">
    <property type="entry name" value="Peptidase_S1_PA_chymotrypsin"/>
</dbReference>
<dbReference type="Proteomes" id="UP001194580">
    <property type="component" value="Unassembled WGS sequence"/>
</dbReference>
<feature type="chain" id="PRO_5042175134" description="Peptidase S1 domain-containing protein" evidence="1">
    <location>
        <begin position="22"/>
        <end position="231"/>
    </location>
</feature>
<name>A0AAD4D1F2_9FUNG</name>
<accession>A0AAD4D1F2</accession>
<dbReference type="EMBL" id="JAAAIL010002749">
    <property type="protein sequence ID" value="KAG0254820.1"/>
    <property type="molecule type" value="Genomic_DNA"/>
</dbReference>
<protein>
    <recommendedName>
        <fullName evidence="2">Peptidase S1 domain-containing protein</fullName>
    </recommendedName>
</protein>
<reference evidence="3" key="1">
    <citation type="journal article" date="2020" name="Fungal Divers.">
        <title>Resolving the Mortierellaceae phylogeny through synthesis of multi-gene phylogenetics and phylogenomics.</title>
        <authorList>
            <person name="Vandepol N."/>
            <person name="Liber J."/>
            <person name="Desiro A."/>
            <person name="Na H."/>
            <person name="Kennedy M."/>
            <person name="Barry K."/>
            <person name="Grigoriev I.V."/>
            <person name="Miller A.N."/>
            <person name="O'Donnell K."/>
            <person name="Stajich J.E."/>
            <person name="Bonito G."/>
        </authorList>
    </citation>
    <scope>NUCLEOTIDE SEQUENCE</scope>
    <source>
        <strain evidence="3">NRRL 28262</strain>
    </source>
</reference>
<dbReference type="Gene3D" id="2.40.10.10">
    <property type="entry name" value="Trypsin-like serine proteases"/>
    <property type="match status" value="2"/>
</dbReference>
<dbReference type="SUPFAM" id="SSF50494">
    <property type="entry name" value="Trypsin-like serine proteases"/>
    <property type="match status" value="1"/>
</dbReference>
<proteinExistence type="predicted"/>
<keyword evidence="4" id="KW-1185">Reference proteome</keyword>
<evidence type="ECO:0000256" key="1">
    <source>
        <dbReference type="SAM" id="SignalP"/>
    </source>
</evidence>
<dbReference type="Pfam" id="PF00089">
    <property type="entry name" value="Trypsin"/>
    <property type="match status" value="1"/>
</dbReference>
<dbReference type="GO" id="GO:0006508">
    <property type="term" value="P:proteolysis"/>
    <property type="evidence" value="ECO:0007669"/>
    <property type="project" value="InterPro"/>
</dbReference>